<protein>
    <submittedName>
        <fullName evidence="2">Uncharacterized protein</fullName>
    </submittedName>
</protein>
<dbReference type="EMBL" id="KN837113">
    <property type="protein sequence ID" value="KIJ45231.1"/>
    <property type="molecule type" value="Genomic_DNA"/>
</dbReference>
<proteinExistence type="predicted"/>
<name>A0A0C9W2H1_SPHS4</name>
<dbReference type="AlphaFoldDB" id="A0A0C9W2H1"/>
<evidence type="ECO:0000313" key="2">
    <source>
        <dbReference type="EMBL" id="KIJ45231.1"/>
    </source>
</evidence>
<evidence type="ECO:0000256" key="1">
    <source>
        <dbReference type="SAM" id="MobiDB-lite"/>
    </source>
</evidence>
<sequence>MESQQTGEPSSSEAPKKKRKLAPASDKYTKLEDKCDFRTLLKDIRSGRGLPTLKDATDILSAFQTLRQFDTTEEFEVLEDDVLVTNINRSLVALGNLINDIVAHDGSVVASASKADVADCLRNLLVSLLESTLPLAPRHSILPKVTNHLMSSIIRNIILGFHPLSQRIFISLSGSTAKRTKTDIRPNLLRTLKDLLDCLRRIKERSRDIREFIILETAKEIARQWSIKPPPENQHSRHVLAERISCKDSLWYHCSVLHIALGNLSRPSSKEDNDGIVSSIAVDALAALPCLIEERKPADQLAKGMVLGVLEKAWLNGLHTSS</sequence>
<dbReference type="Proteomes" id="UP000054279">
    <property type="component" value="Unassembled WGS sequence"/>
</dbReference>
<gene>
    <name evidence="2" type="ORF">M422DRAFT_67367</name>
</gene>
<dbReference type="HOGENOM" id="CLU_863737_0_0_1"/>
<feature type="region of interest" description="Disordered" evidence="1">
    <location>
        <begin position="1"/>
        <end position="26"/>
    </location>
</feature>
<accession>A0A0C9W2H1</accession>
<evidence type="ECO:0000313" key="3">
    <source>
        <dbReference type="Proteomes" id="UP000054279"/>
    </source>
</evidence>
<keyword evidence="3" id="KW-1185">Reference proteome</keyword>
<feature type="compositionally biased region" description="Polar residues" evidence="1">
    <location>
        <begin position="1"/>
        <end position="13"/>
    </location>
</feature>
<reference evidence="2 3" key="1">
    <citation type="submission" date="2014-06" db="EMBL/GenBank/DDBJ databases">
        <title>Evolutionary Origins and Diversification of the Mycorrhizal Mutualists.</title>
        <authorList>
            <consortium name="DOE Joint Genome Institute"/>
            <consortium name="Mycorrhizal Genomics Consortium"/>
            <person name="Kohler A."/>
            <person name="Kuo A."/>
            <person name="Nagy L.G."/>
            <person name="Floudas D."/>
            <person name="Copeland A."/>
            <person name="Barry K.W."/>
            <person name="Cichocki N."/>
            <person name="Veneault-Fourrey C."/>
            <person name="LaButti K."/>
            <person name="Lindquist E.A."/>
            <person name="Lipzen A."/>
            <person name="Lundell T."/>
            <person name="Morin E."/>
            <person name="Murat C."/>
            <person name="Riley R."/>
            <person name="Ohm R."/>
            <person name="Sun H."/>
            <person name="Tunlid A."/>
            <person name="Henrissat B."/>
            <person name="Grigoriev I.V."/>
            <person name="Hibbett D.S."/>
            <person name="Martin F."/>
        </authorList>
    </citation>
    <scope>NUCLEOTIDE SEQUENCE [LARGE SCALE GENOMIC DNA]</scope>
    <source>
        <strain evidence="2 3">SS14</strain>
    </source>
</reference>
<dbReference type="OrthoDB" id="2684605at2759"/>
<organism evidence="2 3">
    <name type="scientific">Sphaerobolus stellatus (strain SS14)</name>
    <dbReference type="NCBI Taxonomy" id="990650"/>
    <lineage>
        <taxon>Eukaryota</taxon>
        <taxon>Fungi</taxon>
        <taxon>Dikarya</taxon>
        <taxon>Basidiomycota</taxon>
        <taxon>Agaricomycotina</taxon>
        <taxon>Agaricomycetes</taxon>
        <taxon>Phallomycetidae</taxon>
        <taxon>Geastrales</taxon>
        <taxon>Sphaerobolaceae</taxon>
        <taxon>Sphaerobolus</taxon>
    </lineage>
</organism>